<keyword evidence="4 5" id="KW-0472">Membrane</keyword>
<evidence type="ECO:0000259" key="6">
    <source>
        <dbReference type="Pfam" id="PF04932"/>
    </source>
</evidence>
<dbReference type="GO" id="GO:0016020">
    <property type="term" value="C:membrane"/>
    <property type="evidence" value="ECO:0007669"/>
    <property type="project" value="UniProtKB-SubCell"/>
</dbReference>
<gene>
    <name evidence="7" type="ORF">HNR13_000878</name>
</gene>
<feature type="transmembrane region" description="Helical" evidence="5">
    <location>
        <begin position="140"/>
        <end position="160"/>
    </location>
</feature>
<evidence type="ECO:0000313" key="8">
    <source>
        <dbReference type="Proteomes" id="UP000578352"/>
    </source>
</evidence>
<organism evidence="7 8">
    <name type="scientific">Leifsonia shinshuensis</name>
    <dbReference type="NCBI Taxonomy" id="150026"/>
    <lineage>
        <taxon>Bacteria</taxon>
        <taxon>Bacillati</taxon>
        <taxon>Actinomycetota</taxon>
        <taxon>Actinomycetes</taxon>
        <taxon>Micrococcales</taxon>
        <taxon>Microbacteriaceae</taxon>
        <taxon>Leifsonia</taxon>
    </lineage>
</organism>
<dbReference type="PANTHER" id="PTHR37422">
    <property type="entry name" value="TEICHURONIC ACID BIOSYNTHESIS PROTEIN TUAE"/>
    <property type="match status" value="1"/>
</dbReference>
<feature type="domain" description="O-antigen ligase-related" evidence="6">
    <location>
        <begin position="231"/>
        <end position="358"/>
    </location>
</feature>
<keyword evidence="3 5" id="KW-1133">Transmembrane helix</keyword>
<comment type="caution">
    <text evidence="7">The sequence shown here is derived from an EMBL/GenBank/DDBJ whole genome shotgun (WGS) entry which is preliminary data.</text>
</comment>
<dbReference type="InterPro" id="IPR051533">
    <property type="entry name" value="WaaL-like"/>
</dbReference>
<dbReference type="AlphaFoldDB" id="A0A853CT10"/>
<evidence type="ECO:0000256" key="2">
    <source>
        <dbReference type="ARBA" id="ARBA00022692"/>
    </source>
</evidence>
<dbReference type="InterPro" id="IPR007016">
    <property type="entry name" value="O-antigen_ligase-rel_domated"/>
</dbReference>
<feature type="transmembrane region" description="Helical" evidence="5">
    <location>
        <begin position="224"/>
        <end position="240"/>
    </location>
</feature>
<dbReference type="Proteomes" id="UP000578352">
    <property type="component" value="Unassembled WGS sequence"/>
</dbReference>
<keyword evidence="7" id="KW-0436">Ligase</keyword>
<accession>A0A853CT10</accession>
<dbReference type="EMBL" id="JACCFL010000001">
    <property type="protein sequence ID" value="NYJ22591.1"/>
    <property type="molecule type" value="Genomic_DNA"/>
</dbReference>
<evidence type="ECO:0000256" key="5">
    <source>
        <dbReference type="SAM" id="Phobius"/>
    </source>
</evidence>
<reference evidence="7 8" key="1">
    <citation type="submission" date="2020-07" db="EMBL/GenBank/DDBJ databases">
        <title>Sequencing the genomes of 1000 actinobacteria strains.</title>
        <authorList>
            <person name="Klenk H.-P."/>
        </authorList>
    </citation>
    <scope>NUCLEOTIDE SEQUENCE [LARGE SCALE GENOMIC DNA]</scope>
    <source>
        <strain evidence="7 8">DSM 15165</strain>
    </source>
</reference>
<dbReference type="PANTHER" id="PTHR37422:SF23">
    <property type="entry name" value="TEICHURONIC ACID BIOSYNTHESIS PROTEIN TUAE"/>
    <property type="match status" value="1"/>
</dbReference>
<name>A0A853CT10_9MICO</name>
<comment type="subcellular location">
    <subcellularLocation>
        <location evidence="1">Membrane</location>
        <topology evidence="1">Multi-pass membrane protein</topology>
    </subcellularLocation>
</comment>
<keyword evidence="2 5" id="KW-0812">Transmembrane</keyword>
<feature type="transmembrane region" description="Helical" evidence="5">
    <location>
        <begin position="342"/>
        <end position="371"/>
    </location>
</feature>
<dbReference type="GO" id="GO:0016874">
    <property type="term" value="F:ligase activity"/>
    <property type="evidence" value="ECO:0007669"/>
    <property type="project" value="UniProtKB-KW"/>
</dbReference>
<dbReference type="RefSeq" id="WP_179604622.1">
    <property type="nucleotide sequence ID" value="NZ_BAABEH010000001.1"/>
</dbReference>
<evidence type="ECO:0000313" key="7">
    <source>
        <dbReference type="EMBL" id="NYJ22591.1"/>
    </source>
</evidence>
<feature type="transmembrane region" description="Helical" evidence="5">
    <location>
        <begin position="21"/>
        <end position="40"/>
    </location>
</feature>
<evidence type="ECO:0000256" key="3">
    <source>
        <dbReference type="ARBA" id="ARBA00022989"/>
    </source>
</evidence>
<dbReference type="Pfam" id="PF04932">
    <property type="entry name" value="Wzy_C"/>
    <property type="match status" value="1"/>
</dbReference>
<feature type="transmembrane region" description="Helical" evidence="5">
    <location>
        <begin position="79"/>
        <end position="97"/>
    </location>
</feature>
<evidence type="ECO:0000256" key="4">
    <source>
        <dbReference type="ARBA" id="ARBA00023136"/>
    </source>
</evidence>
<sequence length="440" mass="46805">MTTTRLSPPEQRLAPGQIDAVGWLTLYVVLLLFIPTRLVFGPLGSAGAPSMLFGLGSLVLWMLIRIGAGRGGAQTTQPIRIALGIFLVCVGISYALAMSGPMPPAEISPADVALLALASWSGTLLLTHDNVPDRSRLETLIWRICVCGAIIALLGIFQVLTRQIWVDRISIPGLAGSAGYALNDRGGFPRPAGTATHPIEYGTLITMILPLALYVGFNRKDRPLLVRWLPAAALAAVVPLTSSRSAYLGAAVGLLVCLIGWKPARRWRMLGFVAVGVAAMSVVTPNLFKSIIGLFAGASTDPSIASRTDSYSLAVEFLLRKPVFGRGLGTFLPIYRIFDNEYLLLLVTIGVVGTLAFIALGVTSVVAMVRLRVRRRDDATRDLAIALVASIATGFICLLTFDAFAFPMTMGTLFLILGLAGALRRIEGGATTTTFTPLVG</sequence>
<feature type="transmembrane region" description="Helical" evidence="5">
    <location>
        <begin position="269"/>
        <end position="288"/>
    </location>
</feature>
<feature type="transmembrane region" description="Helical" evidence="5">
    <location>
        <begin position="383"/>
        <end position="401"/>
    </location>
</feature>
<proteinExistence type="predicted"/>
<feature type="transmembrane region" description="Helical" evidence="5">
    <location>
        <begin position="109"/>
        <end position="128"/>
    </location>
</feature>
<feature type="transmembrane region" description="Helical" evidence="5">
    <location>
        <begin position="46"/>
        <end position="67"/>
    </location>
</feature>
<feature type="transmembrane region" description="Helical" evidence="5">
    <location>
        <begin position="246"/>
        <end position="262"/>
    </location>
</feature>
<protein>
    <submittedName>
        <fullName evidence="7">O-antigen ligase</fullName>
    </submittedName>
</protein>
<feature type="transmembrane region" description="Helical" evidence="5">
    <location>
        <begin position="199"/>
        <end position="217"/>
    </location>
</feature>
<evidence type="ECO:0000256" key="1">
    <source>
        <dbReference type="ARBA" id="ARBA00004141"/>
    </source>
</evidence>